<dbReference type="SUPFAM" id="SSF48452">
    <property type="entry name" value="TPR-like"/>
    <property type="match status" value="1"/>
</dbReference>
<keyword evidence="6" id="KW-1185">Reference proteome</keyword>
<evidence type="ECO:0000256" key="2">
    <source>
        <dbReference type="SAM" id="SignalP"/>
    </source>
</evidence>
<dbReference type="AlphaFoldDB" id="A0A7J4YI30"/>
<feature type="compositionally biased region" description="Basic and acidic residues" evidence="1">
    <location>
        <begin position="536"/>
        <end position="545"/>
    </location>
</feature>
<dbReference type="EMBL" id="VWAG01000086">
    <property type="protein sequence ID" value="KAA5251293.1"/>
    <property type="molecule type" value="Genomic_DNA"/>
</dbReference>
<dbReference type="RefSeq" id="WP_032840005.1">
    <property type="nucleotide sequence ID" value="NZ_JADOZO010000478.1"/>
</dbReference>
<evidence type="ECO:0000256" key="1">
    <source>
        <dbReference type="SAM" id="MobiDB-lite"/>
    </source>
</evidence>
<dbReference type="InterPro" id="IPR011990">
    <property type="entry name" value="TPR-like_helical_dom_sf"/>
</dbReference>
<evidence type="ECO:0000313" key="6">
    <source>
        <dbReference type="Proteomes" id="UP000440198"/>
    </source>
</evidence>
<evidence type="ECO:0000313" key="5">
    <source>
        <dbReference type="Proteomes" id="UP000421791"/>
    </source>
</evidence>
<name>A0A7J4YI30_9BACE</name>
<evidence type="ECO:0000313" key="4">
    <source>
        <dbReference type="EMBL" id="KAA5251293.1"/>
    </source>
</evidence>
<dbReference type="Gene3D" id="1.25.40.390">
    <property type="match status" value="1"/>
</dbReference>
<keyword evidence="2" id="KW-0732">Signal</keyword>
<protein>
    <submittedName>
        <fullName evidence="3">SusD/RagB family nutrient-binding outer membrane lipoprotein</fullName>
    </submittedName>
</protein>
<feature type="chain" id="PRO_5044658236" evidence="2">
    <location>
        <begin position="21"/>
        <end position="545"/>
    </location>
</feature>
<dbReference type="Proteomes" id="UP000440198">
    <property type="component" value="Unassembled WGS sequence"/>
</dbReference>
<dbReference type="Pfam" id="PF12741">
    <property type="entry name" value="SusD-like"/>
    <property type="match status" value="1"/>
</dbReference>
<dbReference type="Proteomes" id="UP000421791">
    <property type="component" value="Unassembled WGS sequence"/>
</dbReference>
<proteinExistence type="predicted"/>
<reference evidence="5 6" key="1">
    <citation type="journal article" date="2019" name="Nat. Med.">
        <title>A library of human gut bacterial isolates paired with longitudinal multiomics data enables mechanistic microbiome research.</title>
        <authorList>
            <person name="Poyet M."/>
            <person name="Groussin M."/>
            <person name="Gibbons S.M."/>
            <person name="Avila-Pacheco J."/>
            <person name="Jiang X."/>
            <person name="Kearney S.M."/>
            <person name="Perrotta A.R."/>
            <person name="Berdy B."/>
            <person name="Zhao S."/>
            <person name="Lieberman T.D."/>
            <person name="Swanson P.K."/>
            <person name="Smith M."/>
            <person name="Roesemann S."/>
            <person name="Alexander J.E."/>
            <person name="Rich S.A."/>
            <person name="Livny J."/>
            <person name="Vlamakis H."/>
            <person name="Clish C."/>
            <person name="Bullock K."/>
            <person name="Deik A."/>
            <person name="Scott J."/>
            <person name="Pierce K.A."/>
            <person name="Xavier R.J."/>
            <person name="Alm E.J."/>
        </authorList>
    </citation>
    <scope>NUCLEOTIDE SEQUENCE [LARGE SCALE GENOMIC DNA]</scope>
    <source>
        <strain evidence="4 6">BIOML-A2</strain>
        <strain evidence="3 5">BIOML-A6</strain>
    </source>
</reference>
<feature type="signal peptide" evidence="2">
    <location>
        <begin position="1"/>
        <end position="20"/>
    </location>
</feature>
<gene>
    <name evidence="4" type="ORF">F2Z09_21645</name>
    <name evidence="3" type="ORF">F2Z22_21635</name>
</gene>
<organism evidence="3 5">
    <name type="scientific">Bacteroides finegoldii</name>
    <dbReference type="NCBI Taxonomy" id="338188"/>
    <lineage>
        <taxon>Bacteria</taxon>
        <taxon>Pseudomonadati</taxon>
        <taxon>Bacteroidota</taxon>
        <taxon>Bacteroidia</taxon>
        <taxon>Bacteroidales</taxon>
        <taxon>Bacteroidaceae</taxon>
        <taxon>Bacteroides</taxon>
    </lineage>
</organism>
<dbReference type="InterPro" id="IPR024302">
    <property type="entry name" value="SusD-like"/>
</dbReference>
<keyword evidence="3" id="KW-0449">Lipoprotein</keyword>
<comment type="caution">
    <text evidence="3">The sequence shown here is derived from an EMBL/GenBank/DDBJ whole genome shotgun (WGS) entry which is preliminary data.</text>
</comment>
<sequence>MKIRNCILLMASFLCMTACDYEDINTSTTGVSDDELKQKGLLYGAPFMAMQQRVIPIGSPSLTTGPGNDLQNTDLISSGSYIGYFGNNNNWATNPLEATWHFTEERMVYSYQNFYSTFFQSWIDIRNKVKDSELPSDLAVAALSDIVKIMAWSRATDVFGPIAYTRAGQGEISPKFDSQEEVYKAMLAELADAVAVLNQAPSQILPAYDLIYGGNTAQWVKLANSMMLRLAVRTHFKNETLAREYIAKALDPANGGVLEAVSDAAKIGDSALMPLKNSMMPSVEEYGETRMGATIWAYLTGYDDGRAAKMFTQVEDWYGNPDYEFLPPTNNQAKSESTAGGTSKPIVSDGSPLYWMRASEVYFLRAEAVLYGLAAGDVKSLYESGVRTSFEEFGATGVDSYLQKKVLPADIEYGTCSFNRSYSSNMSTGNTSPCWTDYKTSDQKEEQLQKIMTQKYLALYPNAVEAWTEYRRTGYPYVAKPADTQAYSRIGAAPDARTPERFRFAPSEYQTNPNMAEIPTLLGGPDQGSTPLWWVRDGRPKQPNN</sequence>
<evidence type="ECO:0000313" key="3">
    <source>
        <dbReference type="EMBL" id="KAA5225931.1"/>
    </source>
</evidence>
<feature type="region of interest" description="Disordered" evidence="1">
    <location>
        <begin position="522"/>
        <end position="545"/>
    </location>
</feature>
<accession>A0A7J4YI30</accession>
<dbReference type="EMBL" id="VWAK01000075">
    <property type="protein sequence ID" value="KAA5225931.1"/>
    <property type="molecule type" value="Genomic_DNA"/>
</dbReference>
<dbReference type="GeneID" id="92986482"/>